<evidence type="ECO:0000313" key="5">
    <source>
        <dbReference type="EMBL" id="TWP52420.1"/>
    </source>
</evidence>
<organism evidence="5 6">
    <name type="scientific">Lentzea tibetensis</name>
    <dbReference type="NCBI Taxonomy" id="2591470"/>
    <lineage>
        <taxon>Bacteria</taxon>
        <taxon>Bacillati</taxon>
        <taxon>Actinomycetota</taxon>
        <taxon>Actinomycetes</taxon>
        <taxon>Pseudonocardiales</taxon>
        <taxon>Pseudonocardiaceae</taxon>
        <taxon>Lentzea</taxon>
    </lineage>
</organism>
<dbReference type="CDD" id="cd06170">
    <property type="entry name" value="LuxR_C_like"/>
    <property type="match status" value="1"/>
</dbReference>
<protein>
    <submittedName>
        <fullName evidence="5">Response regulator transcription factor</fullName>
    </submittedName>
</protein>
<evidence type="ECO:0000313" key="6">
    <source>
        <dbReference type="Proteomes" id="UP000316639"/>
    </source>
</evidence>
<dbReference type="GO" id="GO:0003677">
    <property type="term" value="F:DNA binding"/>
    <property type="evidence" value="ECO:0007669"/>
    <property type="project" value="UniProtKB-KW"/>
</dbReference>
<dbReference type="InterPro" id="IPR011006">
    <property type="entry name" value="CheY-like_superfamily"/>
</dbReference>
<evidence type="ECO:0000259" key="4">
    <source>
        <dbReference type="PROSITE" id="PS50110"/>
    </source>
</evidence>
<dbReference type="PANTHER" id="PTHR45566">
    <property type="entry name" value="HTH-TYPE TRANSCRIPTIONAL REGULATOR YHJB-RELATED"/>
    <property type="match status" value="1"/>
</dbReference>
<dbReference type="Pfam" id="PF00196">
    <property type="entry name" value="GerE"/>
    <property type="match status" value="1"/>
</dbReference>
<keyword evidence="6" id="KW-1185">Reference proteome</keyword>
<dbReference type="OrthoDB" id="3176919at2"/>
<dbReference type="PROSITE" id="PS50043">
    <property type="entry name" value="HTH_LUXR_2"/>
    <property type="match status" value="1"/>
</dbReference>
<dbReference type="AlphaFoldDB" id="A0A563EXI4"/>
<proteinExistence type="predicted"/>
<keyword evidence="1" id="KW-0238">DNA-binding</keyword>
<evidence type="ECO:0000256" key="1">
    <source>
        <dbReference type="ARBA" id="ARBA00023125"/>
    </source>
</evidence>
<dbReference type="RefSeq" id="WP_146350476.1">
    <property type="nucleotide sequence ID" value="NZ_VOBR01000005.1"/>
</dbReference>
<name>A0A563EXI4_9PSEU</name>
<comment type="caution">
    <text evidence="5">The sequence shown here is derived from an EMBL/GenBank/DDBJ whole genome shotgun (WGS) entry which is preliminary data.</text>
</comment>
<dbReference type="SMART" id="SM00421">
    <property type="entry name" value="HTH_LUXR"/>
    <property type="match status" value="1"/>
</dbReference>
<feature type="domain" description="Response regulatory" evidence="4">
    <location>
        <begin position="13"/>
        <end position="129"/>
    </location>
</feature>
<dbReference type="PRINTS" id="PR00038">
    <property type="entry name" value="HTHLUXR"/>
</dbReference>
<dbReference type="PANTHER" id="PTHR45566:SF1">
    <property type="entry name" value="HTH-TYPE TRANSCRIPTIONAL REGULATOR YHJB-RELATED"/>
    <property type="match status" value="1"/>
</dbReference>
<dbReference type="GO" id="GO:0006355">
    <property type="term" value="P:regulation of DNA-templated transcription"/>
    <property type="evidence" value="ECO:0007669"/>
    <property type="project" value="InterPro"/>
</dbReference>
<accession>A0A563EXI4</accession>
<gene>
    <name evidence="5" type="ORF">FKR81_08770</name>
</gene>
<reference evidence="5 6" key="1">
    <citation type="submission" date="2019-07" db="EMBL/GenBank/DDBJ databases">
        <title>Lentzea xizangensis sp. nov., isolated from Qinghai-Tibetan Plateau Soils.</title>
        <authorList>
            <person name="Huang J."/>
        </authorList>
    </citation>
    <scope>NUCLEOTIDE SEQUENCE [LARGE SCALE GENOMIC DNA]</scope>
    <source>
        <strain evidence="5 6">FXJ1.1311</strain>
    </source>
</reference>
<dbReference type="InterPro" id="IPR001789">
    <property type="entry name" value="Sig_transdc_resp-reg_receiver"/>
</dbReference>
<comment type="caution">
    <text evidence="2">Lacks conserved residue(s) required for the propagation of feature annotation.</text>
</comment>
<dbReference type="SUPFAM" id="SSF52172">
    <property type="entry name" value="CheY-like"/>
    <property type="match status" value="1"/>
</dbReference>
<dbReference type="Gene3D" id="3.40.50.2300">
    <property type="match status" value="1"/>
</dbReference>
<evidence type="ECO:0000256" key="2">
    <source>
        <dbReference type="PROSITE-ProRule" id="PRU00169"/>
    </source>
</evidence>
<dbReference type="PROSITE" id="PS50110">
    <property type="entry name" value="RESPONSE_REGULATORY"/>
    <property type="match status" value="1"/>
</dbReference>
<dbReference type="GO" id="GO:0000160">
    <property type="term" value="P:phosphorelay signal transduction system"/>
    <property type="evidence" value="ECO:0007669"/>
    <property type="project" value="InterPro"/>
</dbReference>
<sequence>MSAGPNETEKPLRIALVESLPLMKRGVQTVISGQSGMEWVDAVSSTRAAVELCESVHPDVLLVTSGGDPGWNRCQLLTRLFTRLTVVALLGREARNSDSIAMARLRGVRALVPLEAHPDRLVTAITAGVVLGYYIDPDLAIHATAPDGGRSAGKKSLSRRELEVLHLVSEGRTAVQIALRLQITAETARTHVSHILRKLGARDRAHAVARGFELSLLPC</sequence>
<dbReference type="InterPro" id="IPR051015">
    <property type="entry name" value="EvgA-like"/>
</dbReference>
<dbReference type="Proteomes" id="UP000316639">
    <property type="component" value="Unassembled WGS sequence"/>
</dbReference>
<dbReference type="InterPro" id="IPR000792">
    <property type="entry name" value="Tscrpt_reg_LuxR_C"/>
</dbReference>
<dbReference type="EMBL" id="VOBR01000005">
    <property type="protein sequence ID" value="TWP52420.1"/>
    <property type="molecule type" value="Genomic_DNA"/>
</dbReference>
<feature type="domain" description="HTH luxR-type" evidence="3">
    <location>
        <begin position="150"/>
        <end position="215"/>
    </location>
</feature>
<evidence type="ECO:0000259" key="3">
    <source>
        <dbReference type="PROSITE" id="PS50043"/>
    </source>
</evidence>
<dbReference type="InterPro" id="IPR016032">
    <property type="entry name" value="Sig_transdc_resp-reg_C-effctor"/>
</dbReference>
<dbReference type="SUPFAM" id="SSF46894">
    <property type="entry name" value="C-terminal effector domain of the bipartite response regulators"/>
    <property type="match status" value="1"/>
</dbReference>